<evidence type="ECO:0000256" key="1">
    <source>
        <dbReference type="ARBA" id="ARBA00004141"/>
    </source>
</evidence>
<dbReference type="RefSeq" id="WP_049739241.1">
    <property type="nucleotide sequence ID" value="NZ_BJON01000028.1"/>
</dbReference>
<dbReference type="GO" id="GO:0005886">
    <property type="term" value="C:plasma membrane"/>
    <property type="evidence" value="ECO:0007669"/>
    <property type="project" value="TreeGrafter"/>
</dbReference>
<dbReference type="Proteomes" id="UP000319578">
    <property type="component" value="Unassembled WGS sequence"/>
</dbReference>
<feature type="transmembrane region" description="Helical" evidence="6">
    <location>
        <begin position="312"/>
        <end position="335"/>
    </location>
</feature>
<dbReference type="EMBL" id="LGIQ01000009">
    <property type="protein sequence ID" value="KNB70271.1"/>
    <property type="molecule type" value="Genomic_DNA"/>
</dbReference>
<dbReference type="OrthoDB" id="9780088at2"/>
<feature type="transmembrane region" description="Helical" evidence="6">
    <location>
        <begin position="159"/>
        <end position="177"/>
    </location>
</feature>
<proteinExistence type="inferred from homology"/>
<comment type="subcellular location">
    <subcellularLocation>
        <location evidence="1">Membrane</location>
        <topology evidence="1">Multi-pass membrane protein</topology>
    </subcellularLocation>
</comment>
<feature type="transmembrane region" description="Helical" evidence="6">
    <location>
        <begin position="375"/>
        <end position="401"/>
    </location>
</feature>
<keyword evidence="5 6" id="KW-0472">Membrane</keyword>
<feature type="transmembrane region" description="Helical" evidence="6">
    <location>
        <begin position="271"/>
        <end position="292"/>
    </location>
</feature>
<dbReference type="InterPro" id="IPR012681">
    <property type="entry name" value="NCS1"/>
</dbReference>
<feature type="transmembrane region" description="Helical" evidence="6">
    <location>
        <begin position="189"/>
        <end position="211"/>
    </location>
</feature>
<evidence type="ECO:0000313" key="7">
    <source>
        <dbReference type="EMBL" id="GED72274.1"/>
    </source>
</evidence>
<organism evidence="8 9">
    <name type="scientific">Brevibacillus reuszeri</name>
    <dbReference type="NCBI Taxonomy" id="54915"/>
    <lineage>
        <taxon>Bacteria</taxon>
        <taxon>Bacillati</taxon>
        <taxon>Bacillota</taxon>
        <taxon>Bacilli</taxon>
        <taxon>Bacillales</taxon>
        <taxon>Paenibacillaceae</taxon>
        <taxon>Brevibacillus</taxon>
    </lineage>
</organism>
<dbReference type="NCBIfam" id="TIGR00800">
    <property type="entry name" value="ncs1"/>
    <property type="match status" value="1"/>
</dbReference>
<feature type="transmembrane region" description="Helical" evidence="6">
    <location>
        <begin position="347"/>
        <end position="369"/>
    </location>
</feature>
<dbReference type="PANTHER" id="PTHR30618:SF0">
    <property type="entry name" value="PURINE-URACIL PERMEASE NCS1"/>
    <property type="match status" value="1"/>
</dbReference>
<reference evidence="7 10" key="3">
    <citation type="submission" date="2019-06" db="EMBL/GenBank/DDBJ databases">
        <title>Whole genome shotgun sequence of Brevibacillus reuszeri NBRC 15719.</title>
        <authorList>
            <person name="Hosoyama A."/>
            <person name="Uohara A."/>
            <person name="Ohji S."/>
            <person name="Ichikawa N."/>
        </authorList>
    </citation>
    <scope>NUCLEOTIDE SEQUENCE [LARGE SCALE GENOMIC DNA]</scope>
    <source>
        <strain evidence="7 10">NBRC 15719</strain>
    </source>
</reference>
<evidence type="ECO:0000256" key="3">
    <source>
        <dbReference type="ARBA" id="ARBA00022692"/>
    </source>
</evidence>
<feature type="transmembrane region" description="Helical" evidence="6">
    <location>
        <begin position="46"/>
        <end position="67"/>
    </location>
</feature>
<dbReference type="InterPro" id="IPR001248">
    <property type="entry name" value="Pur-cyt_permease"/>
</dbReference>
<reference evidence="8" key="2">
    <citation type="submission" date="2015-07" db="EMBL/GenBank/DDBJ databases">
        <title>MeaNS - Measles Nucleotide Surveillance Program.</title>
        <authorList>
            <person name="Tran T."/>
            <person name="Druce J."/>
        </authorList>
    </citation>
    <scope>NUCLEOTIDE SEQUENCE</scope>
    <source>
        <strain evidence="8">DSM 9887</strain>
    </source>
</reference>
<evidence type="ECO:0000256" key="6">
    <source>
        <dbReference type="SAM" id="Phobius"/>
    </source>
</evidence>
<feature type="transmembrane region" description="Helical" evidence="6">
    <location>
        <begin position="73"/>
        <end position="93"/>
    </location>
</feature>
<dbReference type="Gene3D" id="1.10.4160.10">
    <property type="entry name" value="Hydantoin permease"/>
    <property type="match status" value="1"/>
</dbReference>
<feature type="transmembrane region" description="Helical" evidence="6">
    <location>
        <begin position="454"/>
        <end position="471"/>
    </location>
</feature>
<dbReference type="EMBL" id="BJON01000028">
    <property type="protein sequence ID" value="GED72274.1"/>
    <property type="molecule type" value="Genomic_DNA"/>
</dbReference>
<keyword evidence="3 6" id="KW-0812">Transmembrane</keyword>
<feature type="transmembrane region" description="Helical" evidence="6">
    <location>
        <begin position="122"/>
        <end position="144"/>
    </location>
</feature>
<evidence type="ECO:0000256" key="2">
    <source>
        <dbReference type="ARBA" id="ARBA00008974"/>
    </source>
</evidence>
<feature type="transmembrane region" description="Helical" evidence="6">
    <location>
        <begin position="231"/>
        <end position="250"/>
    </location>
</feature>
<dbReference type="PATRIC" id="fig|54915.3.peg.1996"/>
<dbReference type="GO" id="GO:0015205">
    <property type="term" value="F:nucleobase transmembrane transporter activity"/>
    <property type="evidence" value="ECO:0007669"/>
    <property type="project" value="TreeGrafter"/>
</dbReference>
<dbReference type="CDD" id="cd11485">
    <property type="entry name" value="SLC-NCS1sbd_YbbW-like"/>
    <property type="match status" value="1"/>
</dbReference>
<protein>
    <submittedName>
        <fullName evidence="8">Nitrate reductase</fullName>
    </submittedName>
</protein>
<comment type="caution">
    <text evidence="8">The sequence shown here is derived from an EMBL/GenBank/DDBJ whole genome shotgun (WGS) entry which is preliminary data.</text>
</comment>
<comment type="similarity">
    <text evidence="2">Belongs to the purine-cytosine permease (2.A.39) family.</text>
</comment>
<keyword evidence="10" id="KW-1185">Reference proteome</keyword>
<gene>
    <name evidence="8" type="ORF">ADS79_15000</name>
    <name evidence="7" type="ORF">BRE01_59760</name>
</gene>
<evidence type="ECO:0000256" key="4">
    <source>
        <dbReference type="ARBA" id="ARBA00022989"/>
    </source>
</evidence>
<sequence length="496" mass="54043">MKTQTESNGIVTLTNEGEDLIKNSPLYNEGLRPTTSAEHTWTSYNFASLWIGMSICLPTYAMAAGLISLGMNWWQAIITIILGNCIVLIPILLNSHAGTKFGIPYPVFARLWFGSKGAHIPAVARGLIGAGWFGINCWFGGAAIDTLLMSMTGWASVPGHLWISFFGFWLLNVYVAYRGPEAIRKMEAWAAPILIIMSLALLVWALTKAGGWGPMLSAPSKFTSTGDFLKVFFPALTGAIAFWATMALNIPDFCRYAKSQKAQIVGQASSLPTTMGGFSFVGVAVASATVVIYGEALWDPAAVLAKFSPFAIFLGTIGIILATLTTNVAANIVAPARAVENLAPRRLTYEAGAIIAGVVSLLMQPWYILENFGNYIFLWLGTYGALLGPIDGIAIADYWLVRKRRIHLTELYKTNGIYSYKTGFNTRAIWAMLIGIAIPFISKLIPGLEIIWDNAWTIGLLISLALYTWMMKGDATIMSAKDYEQVTQRPNASRAS</sequence>
<evidence type="ECO:0000313" key="9">
    <source>
        <dbReference type="Proteomes" id="UP000036834"/>
    </source>
</evidence>
<accession>A0A0K9YNM3</accession>
<dbReference type="Pfam" id="PF02133">
    <property type="entry name" value="Transp_cyt_pur"/>
    <property type="match status" value="1"/>
</dbReference>
<dbReference type="AlphaFoldDB" id="A0A0K9YNM3"/>
<dbReference type="PANTHER" id="PTHR30618">
    <property type="entry name" value="NCS1 FAMILY PURINE/PYRIMIDINE TRANSPORTER"/>
    <property type="match status" value="1"/>
</dbReference>
<reference evidence="9" key="1">
    <citation type="submission" date="2015-07" db="EMBL/GenBank/DDBJ databases">
        <title>Genome sequencing project for genomic taxonomy and phylogenomics of Bacillus-like bacteria.</title>
        <authorList>
            <person name="Liu B."/>
            <person name="Wang J."/>
            <person name="Zhu Y."/>
            <person name="Liu G."/>
            <person name="Chen Q."/>
            <person name="Chen Z."/>
            <person name="Lan J."/>
            <person name="Che J."/>
            <person name="Ge C."/>
            <person name="Shi H."/>
            <person name="Pan Z."/>
            <person name="Liu X."/>
        </authorList>
    </citation>
    <scope>NUCLEOTIDE SEQUENCE [LARGE SCALE GENOMIC DNA]</scope>
    <source>
        <strain evidence="9">DSM 9887</strain>
    </source>
</reference>
<name>A0A0K9YNM3_9BACL</name>
<evidence type="ECO:0000313" key="10">
    <source>
        <dbReference type="Proteomes" id="UP000319578"/>
    </source>
</evidence>
<evidence type="ECO:0000313" key="8">
    <source>
        <dbReference type="EMBL" id="KNB70271.1"/>
    </source>
</evidence>
<keyword evidence="4 6" id="KW-1133">Transmembrane helix</keyword>
<dbReference type="Proteomes" id="UP000036834">
    <property type="component" value="Unassembled WGS sequence"/>
</dbReference>
<feature type="transmembrane region" description="Helical" evidence="6">
    <location>
        <begin position="422"/>
        <end position="442"/>
    </location>
</feature>
<dbReference type="STRING" id="54915.ADS79_15000"/>
<evidence type="ECO:0000256" key="5">
    <source>
        <dbReference type="ARBA" id="ARBA00023136"/>
    </source>
</evidence>
<dbReference type="InterPro" id="IPR045225">
    <property type="entry name" value="Uracil/uridine/allantoin_perm"/>
</dbReference>